<dbReference type="Proteomes" id="UP000618579">
    <property type="component" value="Unassembled WGS sequence"/>
</dbReference>
<name>A0ABX1ZLJ2_9BACL</name>
<keyword evidence="2" id="KW-1185">Reference proteome</keyword>
<dbReference type="Pfam" id="PF26099">
    <property type="entry name" value="DUF8034"/>
    <property type="match status" value="1"/>
</dbReference>
<protein>
    <recommendedName>
        <fullName evidence="3">Glycosyl hydrolase family 88</fullName>
    </recommendedName>
</protein>
<evidence type="ECO:0008006" key="3">
    <source>
        <dbReference type="Google" id="ProtNLM"/>
    </source>
</evidence>
<dbReference type="EMBL" id="WHNZ01000023">
    <property type="protein sequence ID" value="NOV00969.1"/>
    <property type="molecule type" value="Genomic_DNA"/>
</dbReference>
<organism evidence="1 2">
    <name type="scientific">Paenibacillus planticolens</name>
    <dbReference type="NCBI Taxonomy" id="2654976"/>
    <lineage>
        <taxon>Bacteria</taxon>
        <taxon>Bacillati</taxon>
        <taxon>Bacillota</taxon>
        <taxon>Bacilli</taxon>
        <taxon>Bacillales</taxon>
        <taxon>Paenibacillaceae</taxon>
        <taxon>Paenibacillus</taxon>
    </lineage>
</organism>
<accession>A0ABX1ZLJ2</accession>
<comment type="caution">
    <text evidence="1">The sequence shown here is derived from an EMBL/GenBank/DDBJ whole genome shotgun (WGS) entry which is preliminary data.</text>
</comment>
<reference evidence="1 2" key="1">
    <citation type="submission" date="2019-10" db="EMBL/GenBank/DDBJ databases">
        <title>Description of Paenibacillus pedi sp. nov.</title>
        <authorList>
            <person name="Carlier A."/>
            <person name="Qi S."/>
        </authorList>
    </citation>
    <scope>NUCLEOTIDE SEQUENCE [LARGE SCALE GENOMIC DNA]</scope>
    <source>
        <strain evidence="1 2">LMG 31457</strain>
    </source>
</reference>
<proteinExistence type="predicted"/>
<gene>
    <name evidence="1" type="ORF">GC097_13195</name>
</gene>
<evidence type="ECO:0000313" key="2">
    <source>
        <dbReference type="Proteomes" id="UP000618579"/>
    </source>
</evidence>
<dbReference type="InterPro" id="IPR058347">
    <property type="entry name" value="DUF8034"/>
</dbReference>
<sequence>MDLLERKLFTIMDDAAVEFVNKYVNEDGTLLWRKDWPGMDGSDDPYEGFMNLALLYVLGGRDELKSISRHIWEGITWWLVACTGSIL</sequence>
<evidence type="ECO:0000313" key="1">
    <source>
        <dbReference type="EMBL" id="NOV00969.1"/>
    </source>
</evidence>